<evidence type="ECO:0000256" key="1">
    <source>
        <dbReference type="SAM" id="MobiDB-lite"/>
    </source>
</evidence>
<dbReference type="Pfam" id="PF03446">
    <property type="entry name" value="NAD_binding_2"/>
    <property type="match status" value="1"/>
</dbReference>
<evidence type="ECO:0000259" key="3">
    <source>
        <dbReference type="Pfam" id="PF09130"/>
    </source>
</evidence>
<dbReference type="InterPro" id="IPR013328">
    <property type="entry name" value="6PGD_dom2"/>
</dbReference>
<reference evidence="4 5" key="1">
    <citation type="journal article" date="2021" name="ACS Chem. Biol.">
        <title>Genomic-Led Discovery of a Novel Glycopeptide Antibiotic by Nonomuraea coxensis DSM 45129.</title>
        <authorList>
            <person name="Yushchuk O."/>
            <person name="Vior N.M."/>
            <person name="Andreo-Vidal A."/>
            <person name="Berini F."/>
            <person name="Ruckert C."/>
            <person name="Busche T."/>
            <person name="Binda E."/>
            <person name="Kalinowski J."/>
            <person name="Truman A.W."/>
            <person name="Marinelli F."/>
        </authorList>
    </citation>
    <scope>NUCLEOTIDE SEQUENCE [LARGE SCALE GENOMIC DNA]</scope>
    <source>
        <strain evidence="4 5">DSM 45129</strain>
    </source>
</reference>
<dbReference type="InterPro" id="IPR006115">
    <property type="entry name" value="6PGDH_NADP-bd"/>
</dbReference>
<dbReference type="InterPro" id="IPR008927">
    <property type="entry name" value="6-PGluconate_DH-like_C_sf"/>
</dbReference>
<dbReference type="InterPro" id="IPR036291">
    <property type="entry name" value="NAD(P)-bd_dom_sf"/>
</dbReference>
<dbReference type="Pfam" id="PF09130">
    <property type="entry name" value="DUF1932"/>
    <property type="match status" value="1"/>
</dbReference>
<evidence type="ECO:0000313" key="4">
    <source>
        <dbReference type="EMBL" id="QYC39942.1"/>
    </source>
</evidence>
<evidence type="ECO:0000313" key="5">
    <source>
        <dbReference type="Proteomes" id="UP000824681"/>
    </source>
</evidence>
<organism evidence="4 5">
    <name type="scientific">Nonomuraea coxensis DSM 45129</name>
    <dbReference type="NCBI Taxonomy" id="1122611"/>
    <lineage>
        <taxon>Bacteria</taxon>
        <taxon>Bacillati</taxon>
        <taxon>Actinomycetota</taxon>
        <taxon>Actinomycetes</taxon>
        <taxon>Streptosporangiales</taxon>
        <taxon>Streptosporangiaceae</taxon>
        <taxon>Nonomuraea</taxon>
    </lineage>
</organism>
<dbReference type="Gene3D" id="1.10.1040.10">
    <property type="entry name" value="N-(1-d-carboxylethyl)-l-norvaline Dehydrogenase, domain 2"/>
    <property type="match status" value="1"/>
</dbReference>
<dbReference type="Proteomes" id="UP000824681">
    <property type="component" value="Chromosome"/>
</dbReference>
<dbReference type="RefSeq" id="WP_051112703.1">
    <property type="nucleotide sequence ID" value="NZ_CP068985.1"/>
</dbReference>
<sequence length="287" mass="29363">MEERPQVALLGHGEAGRVLAAGLAPRTRLRVYDPAYPPGGPTQGPAEGALVASNAEAVRGAEVVIAVTTGSDSLAACAESRPHLRPGALYADLSTAAPGDKREIAALVAAAGAVAVDGAVMAPVPLRGLSTPILASGAGAERFAAFARAHGMDVTPIGGEPGDAAARKLLRSVLVKGLSALAIEAQGAAEAAGLAEWFWEHLVETVTAADERFVRRLLEGAAQHGVRRVHEMEAATRMLEELDVPPTMTAATAATLRRVTETGLPRFPGGDRSPGRGDVSPHSTPGP</sequence>
<feature type="region of interest" description="Disordered" evidence="1">
    <location>
        <begin position="258"/>
        <end position="287"/>
    </location>
</feature>
<feature type="domain" description="6-phosphogluconate dehydrogenase NADP-binding" evidence="2">
    <location>
        <begin position="7"/>
        <end position="120"/>
    </location>
</feature>
<proteinExistence type="predicted"/>
<dbReference type="SUPFAM" id="SSF51735">
    <property type="entry name" value="NAD(P)-binding Rossmann-fold domains"/>
    <property type="match status" value="1"/>
</dbReference>
<dbReference type="Gene3D" id="3.40.50.720">
    <property type="entry name" value="NAD(P)-binding Rossmann-like Domain"/>
    <property type="match status" value="1"/>
</dbReference>
<accession>A0ABX8TZR8</accession>
<name>A0ABX8TZR8_9ACTN</name>
<dbReference type="EMBL" id="CP068985">
    <property type="protein sequence ID" value="QYC39942.1"/>
    <property type="molecule type" value="Genomic_DNA"/>
</dbReference>
<evidence type="ECO:0000259" key="2">
    <source>
        <dbReference type="Pfam" id="PF03446"/>
    </source>
</evidence>
<feature type="domain" description="Phosphogluconate dehydrogenase NAD-binding putative C-terminal" evidence="3">
    <location>
        <begin position="189"/>
        <end position="259"/>
    </location>
</feature>
<dbReference type="InterPro" id="IPR015814">
    <property type="entry name" value="Pgluconate_DH_NAD-bd_C"/>
</dbReference>
<keyword evidence="5" id="KW-1185">Reference proteome</keyword>
<dbReference type="SUPFAM" id="SSF48179">
    <property type="entry name" value="6-phosphogluconate dehydrogenase C-terminal domain-like"/>
    <property type="match status" value="1"/>
</dbReference>
<protein>
    <recommendedName>
        <fullName evidence="6">NAD(P)-dependent oxidoreductase</fullName>
    </recommendedName>
</protein>
<evidence type="ECO:0008006" key="6">
    <source>
        <dbReference type="Google" id="ProtNLM"/>
    </source>
</evidence>
<gene>
    <name evidence="4" type="ORF">Nocox_11620</name>
</gene>